<evidence type="ECO:0000313" key="3">
    <source>
        <dbReference type="Proteomes" id="UP001589589"/>
    </source>
</evidence>
<reference evidence="2 3" key="1">
    <citation type="submission" date="2024-09" db="EMBL/GenBank/DDBJ databases">
        <authorList>
            <person name="Sun Q."/>
            <person name="Mori K."/>
        </authorList>
    </citation>
    <scope>NUCLEOTIDE SEQUENCE [LARGE SCALE GENOMIC DNA]</scope>
    <source>
        <strain evidence="2 3">CECT 7908</strain>
    </source>
</reference>
<evidence type="ECO:0000256" key="1">
    <source>
        <dbReference type="SAM" id="Phobius"/>
    </source>
</evidence>
<sequence>MDPSKETKDNWRKDPSNWIWGIFYFNKEDKRLFPPKRIKELGWTINFGNPNSILFFIILFAVIYAIKYIVENMN</sequence>
<keyword evidence="1" id="KW-1133">Transmembrane helix</keyword>
<keyword evidence="3" id="KW-1185">Reference proteome</keyword>
<name>A0ABV5FG98_9FLAO</name>
<evidence type="ECO:0000313" key="2">
    <source>
        <dbReference type="EMBL" id="MFB9062581.1"/>
    </source>
</evidence>
<dbReference type="Proteomes" id="UP001589589">
    <property type="component" value="Unassembled WGS sequence"/>
</dbReference>
<accession>A0ABV5FG98</accession>
<gene>
    <name evidence="2" type="ORF">ACFFUQ_01015</name>
</gene>
<dbReference type="RefSeq" id="WP_290263268.1">
    <property type="nucleotide sequence ID" value="NZ_JAUFQQ010000003.1"/>
</dbReference>
<dbReference type="EMBL" id="JBHMEX010000004">
    <property type="protein sequence ID" value="MFB9062581.1"/>
    <property type="molecule type" value="Genomic_DNA"/>
</dbReference>
<organism evidence="2 3">
    <name type="scientific">Flavobacterium branchiarum</name>
    <dbReference type="NCBI Taxonomy" id="1114870"/>
    <lineage>
        <taxon>Bacteria</taxon>
        <taxon>Pseudomonadati</taxon>
        <taxon>Bacteroidota</taxon>
        <taxon>Flavobacteriia</taxon>
        <taxon>Flavobacteriales</taxon>
        <taxon>Flavobacteriaceae</taxon>
        <taxon>Flavobacterium</taxon>
    </lineage>
</organism>
<keyword evidence="1" id="KW-0812">Transmembrane</keyword>
<feature type="transmembrane region" description="Helical" evidence="1">
    <location>
        <begin position="53"/>
        <end position="70"/>
    </location>
</feature>
<comment type="caution">
    <text evidence="2">The sequence shown here is derived from an EMBL/GenBank/DDBJ whole genome shotgun (WGS) entry which is preliminary data.</text>
</comment>
<proteinExistence type="predicted"/>
<keyword evidence="1" id="KW-0472">Membrane</keyword>
<protein>
    <submittedName>
        <fullName evidence="2">DUF5808 domain-containing protein</fullName>
    </submittedName>
</protein>